<keyword evidence="3" id="KW-0378">Hydrolase</keyword>
<dbReference type="InterPro" id="IPR014085">
    <property type="entry name" value="Allophanate_hydrolase"/>
</dbReference>
<dbReference type="InterPro" id="IPR053844">
    <property type="entry name" value="AH_C"/>
</dbReference>
<dbReference type="GO" id="GO:0004039">
    <property type="term" value="F:allophanate hydrolase activity"/>
    <property type="evidence" value="ECO:0007669"/>
    <property type="project" value="UniProtKB-EC"/>
</dbReference>
<dbReference type="NCBIfam" id="NF006043">
    <property type="entry name" value="PRK08186.1"/>
    <property type="match status" value="1"/>
</dbReference>
<dbReference type="AlphaFoldDB" id="A0A857KGT9"/>
<name>A0A857KGT9_9ACTN</name>
<dbReference type="PANTHER" id="PTHR11895">
    <property type="entry name" value="TRANSAMIDASE"/>
    <property type="match status" value="1"/>
</dbReference>
<evidence type="ECO:0000259" key="2">
    <source>
        <dbReference type="Pfam" id="PF21986"/>
    </source>
</evidence>
<dbReference type="Pfam" id="PF21986">
    <property type="entry name" value="AH_C"/>
    <property type="match status" value="1"/>
</dbReference>
<gene>
    <name evidence="3" type="primary">atzF</name>
    <name evidence="3" type="ORF">GII30_04745</name>
</gene>
<dbReference type="Gene3D" id="3.90.1300.10">
    <property type="entry name" value="Amidase signature (AS) domain"/>
    <property type="match status" value="1"/>
</dbReference>
<dbReference type="EMBL" id="CP045810">
    <property type="protein sequence ID" value="QHN38578.1"/>
    <property type="molecule type" value="Genomic_DNA"/>
</dbReference>
<feature type="domain" description="Allophanate hydrolase C-terminal" evidence="2">
    <location>
        <begin position="445"/>
        <end position="553"/>
    </location>
</feature>
<evidence type="ECO:0000313" key="3">
    <source>
        <dbReference type="EMBL" id="QHN38578.1"/>
    </source>
</evidence>
<organism evidence="3">
    <name type="scientific">Gordonia amarae</name>
    <dbReference type="NCBI Taxonomy" id="36821"/>
    <lineage>
        <taxon>Bacteria</taxon>
        <taxon>Bacillati</taxon>
        <taxon>Actinomycetota</taxon>
        <taxon>Actinomycetes</taxon>
        <taxon>Mycobacteriales</taxon>
        <taxon>Gordoniaceae</taxon>
        <taxon>Gordonia</taxon>
    </lineage>
</organism>
<proteinExistence type="predicted"/>
<dbReference type="Gene3D" id="1.20.58.1700">
    <property type="match status" value="1"/>
</dbReference>
<dbReference type="NCBIfam" id="TIGR02713">
    <property type="entry name" value="allophanate_hyd"/>
    <property type="match status" value="1"/>
</dbReference>
<dbReference type="InterPro" id="IPR000120">
    <property type="entry name" value="Amidase"/>
</dbReference>
<dbReference type="EC" id="3.5.1.54" evidence="3"/>
<dbReference type="Pfam" id="PF01425">
    <property type="entry name" value="Amidase"/>
    <property type="match status" value="1"/>
</dbReference>
<dbReference type="InterPro" id="IPR036928">
    <property type="entry name" value="AS_sf"/>
</dbReference>
<dbReference type="RefSeq" id="WP_005187910.1">
    <property type="nucleotide sequence ID" value="NZ_CP045804.1"/>
</dbReference>
<evidence type="ECO:0000259" key="1">
    <source>
        <dbReference type="Pfam" id="PF01425"/>
    </source>
</evidence>
<protein>
    <submittedName>
        <fullName evidence="3">Allophanate hydrolase</fullName>
        <ecNumber evidence="3">3.5.1.54</ecNumber>
    </submittedName>
</protein>
<feature type="domain" description="Amidase" evidence="1">
    <location>
        <begin position="19"/>
        <end position="418"/>
    </location>
</feature>
<dbReference type="SUPFAM" id="SSF75304">
    <property type="entry name" value="Amidase signature (AS) enzymes"/>
    <property type="match status" value="1"/>
</dbReference>
<dbReference type="Gene3D" id="3.10.490.10">
    <property type="entry name" value="Gamma-glutamyl cyclotransferase-like"/>
    <property type="match status" value="1"/>
</dbReference>
<dbReference type="InterPro" id="IPR023631">
    <property type="entry name" value="Amidase_dom"/>
</dbReference>
<dbReference type="PANTHER" id="PTHR11895:SF169">
    <property type="entry name" value="GLUTAMYL-TRNA(GLN) AMIDOTRANSFERASE"/>
    <property type="match status" value="1"/>
</dbReference>
<reference evidence="3" key="1">
    <citation type="journal article" date="2021" name="Nat. Microbiol.">
        <title>Cocultivation of an ultrasmall environmental parasitic bacterium with lytic ability against bacteria associated with wastewater foams.</title>
        <authorList>
            <person name="Batinovic S."/>
            <person name="Rose J.J.A."/>
            <person name="Ratcliffe J."/>
            <person name="Seviour R.J."/>
            <person name="Petrovski S."/>
        </authorList>
    </citation>
    <scope>NUCLEOTIDE SEQUENCE</scope>
    <source>
        <strain evidence="3">CON44</strain>
    </source>
</reference>
<sequence>MSRIAEIYRAIAAAERPEVFISLREALDVERDYRASVAANGPLAGIIVAVKDNVDVAGLPTTAACPGFAYPPTADAPVVAALRAAGAVVIGKTNLDQFATGLVGTRSPYGAVRDSRRPDRISGGSSSGSAVAVALGFADIAIGTDTAGSGRIPAGLQGIVGIKPTLGVVSTRGVVPACASYDAVTVFAADVDLADRAMAVMATAHGPRAFGGTAGRIPLAAPEQPVVAIPAELPELDDAWRAAFADAVTRAQACGMSVKAVDLSAFLAAATLLYGDALVAERSEAVGDFLAGVDEGGAGDDRAGVDPTVAGIVSAAARFSAVDLLRAHRKLDGLRTEATAQLDGIDALLVPTAPFHPTIDEVAADPVGVNSRMGTYTNFCNLFDLCAVAVPAGTVDEHDGSTAQFGVTFLGRTHHDALITDLARRFAGMPEQQRAWPERAGAPAVELAVFGAHMRTGPLTHELSSRGARWVGQVRTAPWYRLVALETAPPKPGLIREPGEGRGIRGEIWHLPPDALGEFLAALPYPMTLGKVELDDGRWVVGFGCAADAGESATPLDTDRWPLPTSPR</sequence>
<accession>A0A857KGT9</accession>